<feature type="transmembrane region" description="Helical" evidence="1">
    <location>
        <begin position="70"/>
        <end position="89"/>
    </location>
</feature>
<evidence type="ECO:0000256" key="1">
    <source>
        <dbReference type="SAM" id="Phobius"/>
    </source>
</evidence>
<gene>
    <name evidence="2" type="ORF">AB5J56_16525</name>
</gene>
<evidence type="ECO:0000313" key="2">
    <source>
        <dbReference type="EMBL" id="XDQ26208.1"/>
    </source>
</evidence>
<dbReference type="RefSeq" id="WP_369233495.1">
    <property type="nucleotide sequence ID" value="NZ_CP163435.1"/>
</dbReference>
<dbReference type="AlphaFoldDB" id="A0AB39P8V5"/>
<dbReference type="EMBL" id="CP163435">
    <property type="protein sequence ID" value="XDQ26208.1"/>
    <property type="molecule type" value="Genomic_DNA"/>
</dbReference>
<feature type="transmembrane region" description="Helical" evidence="1">
    <location>
        <begin position="41"/>
        <end position="58"/>
    </location>
</feature>
<name>A0AB39P8V5_9ACTN</name>
<sequence>MDWITVAAVLVVATLGVLGAVTLVTGWVAPWARSRVLRPNLWGIGSVISAVGMGVFMFTGPFHGLPDPALYPYTITGWLVFFAGLAFQWRAQRPGKL</sequence>
<evidence type="ECO:0008006" key="3">
    <source>
        <dbReference type="Google" id="ProtNLM"/>
    </source>
</evidence>
<feature type="transmembrane region" description="Helical" evidence="1">
    <location>
        <begin position="6"/>
        <end position="29"/>
    </location>
</feature>
<accession>A0AB39P8V5</accession>
<keyword evidence="1" id="KW-1133">Transmembrane helix</keyword>
<reference evidence="2" key="1">
    <citation type="submission" date="2024-07" db="EMBL/GenBank/DDBJ databases">
        <authorList>
            <person name="Yu S.T."/>
        </authorList>
    </citation>
    <scope>NUCLEOTIDE SEQUENCE</scope>
    <source>
        <strain evidence="2">R21</strain>
    </source>
</reference>
<organism evidence="2">
    <name type="scientific">Streptomyces sp. R21</name>
    <dbReference type="NCBI Taxonomy" id="3238627"/>
    <lineage>
        <taxon>Bacteria</taxon>
        <taxon>Bacillati</taxon>
        <taxon>Actinomycetota</taxon>
        <taxon>Actinomycetes</taxon>
        <taxon>Kitasatosporales</taxon>
        <taxon>Streptomycetaceae</taxon>
        <taxon>Streptomyces</taxon>
    </lineage>
</organism>
<keyword evidence="1" id="KW-0472">Membrane</keyword>
<proteinExistence type="predicted"/>
<keyword evidence="1" id="KW-0812">Transmembrane</keyword>
<protein>
    <recommendedName>
        <fullName evidence="3">Integral membrane protein</fullName>
    </recommendedName>
</protein>